<evidence type="ECO:0000313" key="2">
    <source>
        <dbReference type="EMBL" id="KAF7806587.1"/>
    </source>
</evidence>
<dbReference type="Proteomes" id="UP000634136">
    <property type="component" value="Unassembled WGS sequence"/>
</dbReference>
<dbReference type="EMBL" id="JAAIUW010000012">
    <property type="protein sequence ID" value="KAF7806587.1"/>
    <property type="molecule type" value="Genomic_DNA"/>
</dbReference>
<reference evidence="2" key="1">
    <citation type="submission" date="2020-09" db="EMBL/GenBank/DDBJ databases">
        <title>Genome-Enabled Discovery of Anthraquinone Biosynthesis in Senna tora.</title>
        <authorList>
            <person name="Kang S.-H."/>
            <person name="Pandey R.P."/>
            <person name="Lee C.-M."/>
            <person name="Sim J.-S."/>
            <person name="Jeong J.-T."/>
            <person name="Choi B.-S."/>
            <person name="Jung M."/>
            <person name="Ginzburg D."/>
            <person name="Zhao K."/>
            <person name="Won S.Y."/>
            <person name="Oh T.-J."/>
            <person name="Yu Y."/>
            <person name="Kim N.-H."/>
            <person name="Lee O.R."/>
            <person name="Lee T.-H."/>
            <person name="Bashyal P."/>
            <person name="Kim T.-S."/>
            <person name="Lee W.-H."/>
            <person name="Kawkins C."/>
            <person name="Kim C.-K."/>
            <person name="Kim J.S."/>
            <person name="Ahn B.O."/>
            <person name="Rhee S.Y."/>
            <person name="Sohng J.K."/>
        </authorList>
    </citation>
    <scope>NUCLEOTIDE SEQUENCE</scope>
    <source>
        <tissue evidence="2">Leaf</tissue>
    </source>
</reference>
<protein>
    <submittedName>
        <fullName evidence="2">Tetraspanin-7</fullName>
    </submittedName>
</protein>
<comment type="caution">
    <text evidence="2">The sequence shown here is derived from an EMBL/GenBank/DDBJ whole genome shotgun (WGS) entry which is preliminary data.</text>
</comment>
<proteinExistence type="predicted"/>
<accession>A0A834W280</accession>
<gene>
    <name evidence="2" type="ORF">G2W53_038748</name>
</gene>
<evidence type="ECO:0000256" key="1">
    <source>
        <dbReference type="SAM" id="MobiDB-lite"/>
    </source>
</evidence>
<name>A0A834W280_9FABA</name>
<evidence type="ECO:0000313" key="3">
    <source>
        <dbReference type="Proteomes" id="UP000634136"/>
    </source>
</evidence>
<keyword evidence="3" id="KW-1185">Reference proteome</keyword>
<feature type="region of interest" description="Disordered" evidence="1">
    <location>
        <begin position="106"/>
        <end position="130"/>
    </location>
</feature>
<organism evidence="2 3">
    <name type="scientific">Senna tora</name>
    <dbReference type="NCBI Taxonomy" id="362788"/>
    <lineage>
        <taxon>Eukaryota</taxon>
        <taxon>Viridiplantae</taxon>
        <taxon>Streptophyta</taxon>
        <taxon>Embryophyta</taxon>
        <taxon>Tracheophyta</taxon>
        <taxon>Spermatophyta</taxon>
        <taxon>Magnoliopsida</taxon>
        <taxon>eudicotyledons</taxon>
        <taxon>Gunneridae</taxon>
        <taxon>Pentapetalae</taxon>
        <taxon>rosids</taxon>
        <taxon>fabids</taxon>
        <taxon>Fabales</taxon>
        <taxon>Fabaceae</taxon>
        <taxon>Caesalpinioideae</taxon>
        <taxon>Cassia clade</taxon>
        <taxon>Senna</taxon>
    </lineage>
</organism>
<dbReference type="AlphaFoldDB" id="A0A834W280"/>
<sequence>MEKIENANNAIISKYMKKRYIQRQPVELQQAPMSPISERRKMQIPNMSTGFSNHLSQSSGLFPNQSAESIIGTETRSDAKFSSRIKLLLSRNISDHPIIHRFDDRKSESENLSTEIATRDTKKKKKPETQLWGEDKEFSDFLMAPTREQIKTNYFKSSSIVLII</sequence>